<dbReference type="GO" id="GO:0000976">
    <property type="term" value="F:transcription cis-regulatory region binding"/>
    <property type="evidence" value="ECO:0007669"/>
    <property type="project" value="TreeGrafter"/>
</dbReference>
<evidence type="ECO:0000256" key="1">
    <source>
        <dbReference type="ARBA" id="ARBA00009437"/>
    </source>
</evidence>
<dbReference type="InterPro" id="IPR036390">
    <property type="entry name" value="WH_DNA-bd_sf"/>
</dbReference>
<accession>A0A1D8GP21</accession>
<dbReference type="PRINTS" id="PR00039">
    <property type="entry name" value="HTHLYSR"/>
</dbReference>
<dbReference type="PROSITE" id="PS50931">
    <property type="entry name" value="HTH_LYSR"/>
    <property type="match status" value="1"/>
</dbReference>
<dbReference type="SUPFAM" id="SSF46785">
    <property type="entry name" value="Winged helix' DNA-binding domain"/>
    <property type="match status" value="1"/>
</dbReference>
<dbReference type="InterPro" id="IPR000847">
    <property type="entry name" value="LysR_HTH_N"/>
</dbReference>
<dbReference type="RefSeq" id="WP_069980853.1">
    <property type="nucleotide sequence ID" value="NZ_CP017269.1"/>
</dbReference>
<dbReference type="GO" id="GO:0003700">
    <property type="term" value="F:DNA-binding transcription factor activity"/>
    <property type="evidence" value="ECO:0007669"/>
    <property type="project" value="InterPro"/>
</dbReference>
<evidence type="ECO:0000259" key="5">
    <source>
        <dbReference type="PROSITE" id="PS50931"/>
    </source>
</evidence>
<feature type="domain" description="HTH lysR-type" evidence="5">
    <location>
        <begin position="1"/>
        <end position="58"/>
    </location>
</feature>
<evidence type="ECO:0000313" key="7">
    <source>
        <dbReference type="Proteomes" id="UP000095743"/>
    </source>
</evidence>
<organism evidence="6 7">
    <name type="scientific">Geosporobacter ferrireducens</name>
    <dbReference type="NCBI Taxonomy" id="1424294"/>
    <lineage>
        <taxon>Bacteria</taxon>
        <taxon>Bacillati</taxon>
        <taxon>Bacillota</taxon>
        <taxon>Clostridia</taxon>
        <taxon>Peptostreptococcales</taxon>
        <taxon>Thermotaleaceae</taxon>
        <taxon>Geosporobacter</taxon>
    </lineage>
</organism>
<protein>
    <recommendedName>
        <fullName evidence="5">HTH lysR-type domain-containing protein</fullName>
    </recommendedName>
</protein>
<dbReference type="STRING" id="1424294.Gferi_25110"/>
<keyword evidence="2" id="KW-0805">Transcription regulation</keyword>
<evidence type="ECO:0000313" key="6">
    <source>
        <dbReference type="EMBL" id="AOT72544.1"/>
    </source>
</evidence>
<dbReference type="AlphaFoldDB" id="A0A1D8GP21"/>
<dbReference type="SUPFAM" id="SSF53850">
    <property type="entry name" value="Periplasmic binding protein-like II"/>
    <property type="match status" value="1"/>
</dbReference>
<evidence type="ECO:0000256" key="3">
    <source>
        <dbReference type="ARBA" id="ARBA00023125"/>
    </source>
</evidence>
<dbReference type="Gene3D" id="1.10.10.10">
    <property type="entry name" value="Winged helix-like DNA-binding domain superfamily/Winged helix DNA-binding domain"/>
    <property type="match status" value="1"/>
</dbReference>
<comment type="similarity">
    <text evidence="1">Belongs to the LysR transcriptional regulatory family.</text>
</comment>
<dbReference type="Proteomes" id="UP000095743">
    <property type="component" value="Chromosome"/>
</dbReference>
<evidence type="ECO:0000256" key="2">
    <source>
        <dbReference type="ARBA" id="ARBA00023015"/>
    </source>
</evidence>
<dbReference type="EMBL" id="CP017269">
    <property type="protein sequence ID" value="AOT72544.1"/>
    <property type="molecule type" value="Genomic_DNA"/>
</dbReference>
<dbReference type="Gene3D" id="3.40.190.290">
    <property type="match status" value="1"/>
</dbReference>
<keyword evidence="4" id="KW-0804">Transcription</keyword>
<sequence>MDSMDWIILKTIDAEKSLCKTAERLYISQPSLTYRLNKLEKEFGIKILNRHSNGVSFTTKGESLLAYAREMLEKFELLKNHLQNANDPIKGTIRLGISTVFAKYKIAPLLKTFQNRFPNVEVVLRTGSSTLQLPNMLQQDDVDVIIRRGDMGWAEKKHVISEEPYGIISSIPIEFKQLPSIPWIQDDTTTITQLDKEFYDWWMDHFFTPPPSNIIRVNSIEASIQMVSHGFGWTILPKMHIRNQRSILFYPLIWLDGQPMLRKTVMLYKNKSAEQPAIKVFTDFIINEF</sequence>
<dbReference type="KEGG" id="gfe:Gferi_25110"/>
<dbReference type="OrthoDB" id="107670at2"/>
<evidence type="ECO:0000256" key="4">
    <source>
        <dbReference type="ARBA" id="ARBA00023163"/>
    </source>
</evidence>
<dbReference type="CDD" id="cd05466">
    <property type="entry name" value="PBP2_LTTR_substrate"/>
    <property type="match status" value="1"/>
</dbReference>
<dbReference type="PANTHER" id="PTHR30126:SF78">
    <property type="entry name" value="HTH LYSR-TYPE DOMAIN-CONTAINING PROTEIN"/>
    <property type="match status" value="1"/>
</dbReference>
<name>A0A1D8GP21_9FIRM</name>
<dbReference type="Pfam" id="PF00126">
    <property type="entry name" value="HTH_1"/>
    <property type="match status" value="1"/>
</dbReference>
<dbReference type="Pfam" id="PF03466">
    <property type="entry name" value="LysR_substrate"/>
    <property type="match status" value="1"/>
</dbReference>
<reference evidence="6 7" key="1">
    <citation type="submission" date="2016-09" db="EMBL/GenBank/DDBJ databases">
        <title>Genomic analysis reveals versatility of anaerobic energy metabolism of Geosporobacter ferrireducens IRF9 of phylum Firmicutes.</title>
        <authorList>
            <person name="Kim S.-J."/>
        </authorList>
    </citation>
    <scope>NUCLEOTIDE SEQUENCE [LARGE SCALE GENOMIC DNA]</scope>
    <source>
        <strain evidence="6 7">IRF9</strain>
    </source>
</reference>
<keyword evidence="3" id="KW-0238">DNA-binding</keyword>
<dbReference type="InterPro" id="IPR036388">
    <property type="entry name" value="WH-like_DNA-bd_sf"/>
</dbReference>
<dbReference type="PANTHER" id="PTHR30126">
    <property type="entry name" value="HTH-TYPE TRANSCRIPTIONAL REGULATOR"/>
    <property type="match status" value="1"/>
</dbReference>
<gene>
    <name evidence="6" type="ORF">Gferi_25110</name>
</gene>
<keyword evidence="7" id="KW-1185">Reference proteome</keyword>
<proteinExistence type="inferred from homology"/>
<dbReference type="InterPro" id="IPR005119">
    <property type="entry name" value="LysR_subst-bd"/>
</dbReference>